<keyword evidence="2" id="KW-1185">Reference proteome</keyword>
<protein>
    <submittedName>
        <fullName evidence="1">Uncharacterized protein</fullName>
    </submittedName>
</protein>
<organism evidence="1 2">
    <name type="scientific">Rhizoclosmatium globosum</name>
    <dbReference type="NCBI Taxonomy" id="329046"/>
    <lineage>
        <taxon>Eukaryota</taxon>
        <taxon>Fungi</taxon>
        <taxon>Fungi incertae sedis</taxon>
        <taxon>Chytridiomycota</taxon>
        <taxon>Chytridiomycota incertae sedis</taxon>
        <taxon>Chytridiomycetes</taxon>
        <taxon>Chytridiales</taxon>
        <taxon>Chytriomycetaceae</taxon>
        <taxon>Rhizoclosmatium</taxon>
    </lineage>
</organism>
<name>A0A1Y2BS28_9FUNG</name>
<accession>A0A1Y2BS28</accession>
<dbReference type="OrthoDB" id="10612567at2759"/>
<evidence type="ECO:0000313" key="1">
    <source>
        <dbReference type="EMBL" id="ORY37562.1"/>
    </source>
</evidence>
<comment type="caution">
    <text evidence="1">The sequence shown here is derived from an EMBL/GenBank/DDBJ whole genome shotgun (WGS) entry which is preliminary data.</text>
</comment>
<dbReference type="EMBL" id="MCGO01000049">
    <property type="protein sequence ID" value="ORY37562.1"/>
    <property type="molecule type" value="Genomic_DNA"/>
</dbReference>
<dbReference type="Proteomes" id="UP000193642">
    <property type="component" value="Unassembled WGS sequence"/>
</dbReference>
<gene>
    <name evidence="1" type="ORF">BCR33DRAFT_721313</name>
</gene>
<feature type="non-terminal residue" evidence="1">
    <location>
        <position position="60"/>
    </location>
</feature>
<sequence>MDELNETHEPLYSVKAHHSNRFTNKPGLLICQATANSSPVSVLIDSGAFPSFICADLPFL</sequence>
<reference evidence="1 2" key="1">
    <citation type="submission" date="2016-07" db="EMBL/GenBank/DDBJ databases">
        <title>Pervasive Adenine N6-methylation of Active Genes in Fungi.</title>
        <authorList>
            <consortium name="DOE Joint Genome Institute"/>
            <person name="Mondo S.J."/>
            <person name="Dannebaum R.O."/>
            <person name="Kuo R.C."/>
            <person name="Labutti K."/>
            <person name="Haridas S."/>
            <person name="Kuo A."/>
            <person name="Salamov A."/>
            <person name="Ahrendt S.R."/>
            <person name="Lipzen A."/>
            <person name="Sullivan W."/>
            <person name="Andreopoulos W.B."/>
            <person name="Clum A."/>
            <person name="Lindquist E."/>
            <person name="Daum C."/>
            <person name="Ramamoorthy G.K."/>
            <person name="Gryganskyi A."/>
            <person name="Culley D."/>
            <person name="Magnuson J.K."/>
            <person name="James T.Y."/>
            <person name="O'Malley M.A."/>
            <person name="Stajich J.E."/>
            <person name="Spatafora J.W."/>
            <person name="Visel A."/>
            <person name="Grigoriev I.V."/>
        </authorList>
    </citation>
    <scope>NUCLEOTIDE SEQUENCE [LARGE SCALE GENOMIC DNA]</scope>
    <source>
        <strain evidence="1 2">JEL800</strain>
    </source>
</reference>
<dbReference type="AlphaFoldDB" id="A0A1Y2BS28"/>
<proteinExistence type="predicted"/>
<evidence type="ECO:0000313" key="2">
    <source>
        <dbReference type="Proteomes" id="UP000193642"/>
    </source>
</evidence>